<dbReference type="Gene3D" id="3.60.40.10">
    <property type="entry name" value="PPM-type phosphatase domain"/>
    <property type="match status" value="1"/>
</dbReference>
<dbReference type="InterPro" id="IPR015655">
    <property type="entry name" value="PP2C"/>
</dbReference>
<dbReference type="PANTHER" id="PTHR47992">
    <property type="entry name" value="PROTEIN PHOSPHATASE"/>
    <property type="match status" value="1"/>
</dbReference>
<dbReference type="InterPro" id="IPR001932">
    <property type="entry name" value="PPM-type_phosphatase-like_dom"/>
</dbReference>
<dbReference type="Pfam" id="PF13672">
    <property type="entry name" value="PP2C_2"/>
    <property type="match status" value="1"/>
</dbReference>
<dbReference type="KEGG" id="mgj:MGM1_0640"/>
<dbReference type="STRING" id="1318617.MGM1_0640"/>
<dbReference type="SMART" id="SM00332">
    <property type="entry name" value="PP2Cc"/>
    <property type="match status" value="1"/>
</dbReference>
<sequence>MKNKHNNFSYSISSVKGIKPINEDSAWIGSNKTNQCLAIVCDGISSETHSEIASHFVTHYFEKQFTSSFHVFSPKHWFKKHLNQVYNLLHKKCQDEKLNVGTTIVMTLITNKTMFVFTIGDSRTYHFNSLYHSWNQVTRDHNLYNYLEDTKAPESVFIRNKNMLLALTRYIDSNTKKHMTFDTYRLKLNKGDLVLLASDGLYNYIDIEHINSIKAFNENGRSITDILCEEALKNRSNDNISGILIEVTE</sequence>
<organism evidence="2 3">
    <name type="scientific">Candidatus Malacoplasma girerdii</name>
    <dbReference type="NCBI Taxonomy" id="1318617"/>
    <lineage>
        <taxon>Bacteria</taxon>
        <taxon>Bacillati</taxon>
        <taxon>Mycoplasmatota</taxon>
        <taxon>Mycoplasmoidales</taxon>
        <taxon>Mycoplasmoidaceae</taxon>
        <taxon>Malacoplasma</taxon>
    </lineage>
</organism>
<protein>
    <submittedName>
        <fullName evidence="2">PP2C-like serine/threonine protein phosphatase</fullName>
    </submittedName>
</protein>
<dbReference type="EMBL" id="CP007711">
    <property type="protein sequence ID" value="AIV03451.1"/>
    <property type="molecule type" value="Genomic_DNA"/>
</dbReference>
<evidence type="ECO:0000259" key="1">
    <source>
        <dbReference type="PROSITE" id="PS51746"/>
    </source>
</evidence>
<dbReference type="CDD" id="cd00143">
    <property type="entry name" value="PP2Cc"/>
    <property type="match status" value="1"/>
</dbReference>
<proteinExistence type="predicted"/>
<dbReference type="Proteomes" id="UP000030066">
    <property type="component" value="Chromosome"/>
</dbReference>
<evidence type="ECO:0000313" key="2">
    <source>
        <dbReference type="EMBL" id="AIV03451.1"/>
    </source>
</evidence>
<dbReference type="InterPro" id="IPR036457">
    <property type="entry name" value="PPM-type-like_dom_sf"/>
</dbReference>
<dbReference type="HOGENOM" id="CLU_034545_4_1_14"/>
<dbReference type="eggNOG" id="COG0631">
    <property type="taxonomic scope" value="Bacteria"/>
</dbReference>
<reference evidence="2 3" key="1">
    <citation type="journal article" date="2014" name="PLoS ONE">
        <title>An emerging Mycoplasma associated with trichomoniasis, vaginal infection and disease.</title>
        <authorList>
            <consortium name="Vaginal Microbiome Consortium"/>
            <person name="Fettweis J.M."/>
            <person name="Serrano M.G."/>
            <person name="Huang B."/>
            <person name="Brooks J.P."/>
            <person name="Glascock A.L."/>
            <person name="Sheth N.U."/>
            <person name="Strauss J.F.III."/>
            <person name="Jefferson K.K."/>
            <person name="Buck G.A."/>
        </authorList>
    </citation>
    <scope>NUCLEOTIDE SEQUENCE [LARGE SCALE GENOMIC DNA]</scope>
    <source>
        <strain evidence="2 3">VCU_M1</strain>
    </source>
</reference>
<feature type="domain" description="PPM-type phosphatase" evidence="1">
    <location>
        <begin position="9"/>
        <end position="247"/>
    </location>
</feature>
<dbReference type="AlphaFoldDB" id="A0A097SS99"/>
<keyword evidence="3" id="KW-1185">Reference proteome</keyword>
<dbReference type="GO" id="GO:0004722">
    <property type="term" value="F:protein serine/threonine phosphatase activity"/>
    <property type="evidence" value="ECO:0007669"/>
    <property type="project" value="InterPro"/>
</dbReference>
<evidence type="ECO:0000313" key="3">
    <source>
        <dbReference type="Proteomes" id="UP000030066"/>
    </source>
</evidence>
<dbReference type="PROSITE" id="PS51746">
    <property type="entry name" value="PPM_2"/>
    <property type="match status" value="1"/>
</dbReference>
<name>A0A097SS99_9BACT</name>
<gene>
    <name evidence="2" type="primary">ptc1</name>
    <name evidence="2" type="ORF">MGM1_0640</name>
</gene>
<dbReference type="SUPFAM" id="SSF81606">
    <property type="entry name" value="PP2C-like"/>
    <property type="match status" value="1"/>
</dbReference>
<accession>A0A097SS99</accession>